<dbReference type="EMBL" id="LNYJ01000011">
    <property type="protein sequence ID" value="KTD16889.1"/>
    <property type="molecule type" value="Genomic_DNA"/>
</dbReference>
<sequence>MTFSLTNLAINNALLQNFICNPNRSLLSISNVTREQEQPCLTTLQKIASERKHETPILISLKNLNMEFLREILKTIEGKPNISELVFTDEGMAKDEAIVEISNALTQQHCSIEKLCFSLGKTKLNFLPLAQALQRNQTVLHLRLSSFRGPNPATFRDLECIFQALAGIENPASTQVNTSVQTLCLQGIHITSLDNGPALKSCNLMLKQNQSIIKFGYFGTDIAASISFSDFDKLKPGLISNRRLSELDLSGIKVSADELPKLVFYLPPHLEVLNLSHLNFPSYKGNLIEGLINLIKECKKEKLSLHIIFNGNKLEYALGNALERYPEQLEKLLISDSQVSLECDDLKEISLYKKNQCVTFFNIVAATKLKDYELVERKYRSGVPTNSFP</sequence>
<evidence type="ECO:0008006" key="3">
    <source>
        <dbReference type="Google" id="ProtNLM"/>
    </source>
</evidence>
<dbReference type="Gene3D" id="3.80.10.10">
    <property type="entry name" value="Ribonuclease Inhibitor"/>
    <property type="match status" value="2"/>
</dbReference>
<proteinExistence type="predicted"/>
<evidence type="ECO:0000313" key="2">
    <source>
        <dbReference type="Proteomes" id="UP000055035"/>
    </source>
</evidence>
<name>A0A0W0VB65_9GAMM</name>
<dbReference type="OrthoDB" id="9966538at2"/>
<accession>A0A0W0VB65</accession>
<dbReference type="PATRIC" id="fig|456.5.peg.1275"/>
<keyword evidence="2" id="KW-1185">Reference proteome</keyword>
<protein>
    <recommendedName>
        <fullName evidence="3">Leucine-rich repeat-containing protein (Substrate of the Dot/Icm secretion system)</fullName>
    </recommendedName>
</protein>
<evidence type="ECO:0000313" key="1">
    <source>
        <dbReference type="EMBL" id="KTD16889.1"/>
    </source>
</evidence>
<reference evidence="1 2" key="1">
    <citation type="submission" date="2015-11" db="EMBL/GenBank/DDBJ databases">
        <title>Genomic analysis of 38 Legionella species identifies large and diverse effector repertoires.</title>
        <authorList>
            <person name="Burstein D."/>
            <person name="Amaro F."/>
            <person name="Zusman T."/>
            <person name="Lifshitz Z."/>
            <person name="Cohen O."/>
            <person name="Gilbert J.A."/>
            <person name="Pupko T."/>
            <person name="Shuman H.A."/>
            <person name="Segal G."/>
        </authorList>
    </citation>
    <scope>NUCLEOTIDE SEQUENCE [LARGE SCALE GENOMIC DNA]</scope>
    <source>
        <strain evidence="1 2">BL-540</strain>
    </source>
</reference>
<dbReference type="AlphaFoldDB" id="A0A0W0VB65"/>
<gene>
    <name evidence="1" type="ORF">Ljor_1195</name>
</gene>
<dbReference type="RefSeq" id="WP_058470704.1">
    <property type="nucleotide sequence ID" value="NZ_CAAAIC010000012.1"/>
</dbReference>
<dbReference type="SUPFAM" id="SSF52047">
    <property type="entry name" value="RNI-like"/>
    <property type="match status" value="1"/>
</dbReference>
<dbReference type="InterPro" id="IPR032675">
    <property type="entry name" value="LRR_dom_sf"/>
</dbReference>
<organism evidence="1 2">
    <name type="scientific">Legionella jordanis</name>
    <dbReference type="NCBI Taxonomy" id="456"/>
    <lineage>
        <taxon>Bacteria</taxon>
        <taxon>Pseudomonadati</taxon>
        <taxon>Pseudomonadota</taxon>
        <taxon>Gammaproteobacteria</taxon>
        <taxon>Legionellales</taxon>
        <taxon>Legionellaceae</taxon>
        <taxon>Legionella</taxon>
    </lineage>
</organism>
<comment type="caution">
    <text evidence="1">The sequence shown here is derived from an EMBL/GenBank/DDBJ whole genome shotgun (WGS) entry which is preliminary data.</text>
</comment>
<dbReference type="Proteomes" id="UP000055035">
    <property type="component" value="Unassembled WGS sequence"/>
</dbReference>